<protein>
    <submittedName>
        <fullName evidence="2">E3 ubiquitin-protein ligase herc1</fullName>
        <ecNumber evidence="2">2.3.2.26</ecNumber>
    </submittedName>
</protein>
<dbReference type="AlphaFoldDB" id="A0A9X0CM71"/>
<evidence type="ECO:0000313" key="3">
    <source>
        <dbReference type="Proteomes" id="UP001163046"/>
    </source>
</evidence>
<proteinExistence type="predicted"/>
<keyword evidence="2" id="KW-0808">Transferase</keyword>
<accession>A0A9X0CM71</accession>
<gene>
    <name evidence="2" type="primary">HERC1_4</name>
    <name evidence="2" type="ORF">OS493_002443</name>
</gene>
<sequence>MVVSLSSLMNDSVPDKVEVTKLTFLLTFYCCWIWLMDLNQMLFKISGSNCRTMPKRKFSYKLDSYTDWDTSEVANIPLLDTVTKFTFSCILKHSGLLPAALSNSRSKEMFEVYKNVYRLRQQLLALKEGFEIKRSTSMDMHCEGSSTEHSDFPPPEEDKSAHLQQQGSGPSLTSFP</sequence>
<reference evidence="2" key="1">
    <citation type="submission" date="2023-01" db="EMBL/GenBank/DDBJ databases">
        <title>Genome assembly of the deep-sea coral Lophelia pertusa.</title>
        <authorList>
            <person name="Herrera S."/>
            <person name="Cordes E."/>
        </authorList>
    </citation>
    <scope>NUCLEOTIDE SEQUENCE</scope>
    <source>
        <strain evidence="2">USNM1676648</strain>
        <tissue evidence="2">Polyp</tissue>
    </source>
</reference>
<feature type="compositionally biased region" description="Polar residues" evidence="1">
    <location>
        <begin position="162"/>
        <end position="176"/>
    </location>
</feature>
<evidence type="ECO:0000256" key="1">
    <source>
        <dbReference type="SAM" id="MobiDB-lite"/>
    </source>
</evidence>
<name>A0A9X0CM71_9CNID</name>
<evidence type="ECO:0000313" key="2">
    <source>
        <dbReference type="EMBL" id="KAJ7365727.1"/>
    </source>
</evidence>
<feature type="compositionally biased region" description="Basic and acidic residues" evidence="1">
    <location>
        <begin position="140"/>
        <end position="161"/>
    </location>
</feature>
<feature type="region of interest" description="Disordered" evidence="1">
    <location>
        <begin position="140"/>
        <end position="176"/>
    </location>
</feature>
<dbReference type="Proteomes" id="UP001163046">
    <property type="component" value="Unassembled WGS sequence"/>
</dbReference>
<keyword evidence="3" id="KW-1185">Reference proteome</keyword>
<dbReference type="EC" id="2.3.2.26" evidence="2"/>
<comment type="caution">
    <text evidence="2">The sequence shown here is derived from an EMBL/GenBank/DDBJ whole genome shotgun (WGS) entry which is preliminary data.</text>
</comment>
<dbReference type="EMBL" id="MU827302">
    <property type="protein sequence ID" value="KAJ7365727.1"/>
    <property type="molecule type" value="Genomic_DNA"/>
</dbReference>
<dbReference type="GO" id="GO:0061630">
    <property type="term" value="F:ubiquitin protein ligase activity"/>
    <property type="evidence" value="ECO:0007669"/>
    <property type="project" value="UniProtKB-EC"/>
</dbReference>
<keyword evidence="2" id="KW-0012">Acyltransferase</keyword>
<organism evidence="2 3">
    <name type="scientific">Desmophyllum pertusum</name>
    <dbReference type="NCBI Taxonomy" id="174260"/>
    <lineage>
        <taxon>Eukaryota</taxon>
        <taxon>Metazoa</taxon>
        <taxon>Cnidaria</taxon>
        <taxon>Anthozoa</taxon>
        <taxon>Hexacorallia</taxon>
        <taxon>Scleractinia</taxon>
        <taxon>Caryophylliina</taxon>
        <taxon>Caryophylliidae</taxon>
        <taxon>Desmophyllum</taxon>
    </lineage>
</organism>